<protein>
    <recommendedName>
        <fullName evidence="3">Thioesterase superfamily protein</fullName>
    </recommendedName>
</protein>
<dbReference type="InterPro" id="IPR029069">
    <property type="entry name" value="HotDog_dom_sf"/>
</dbReference>
<dbReference type="AlphaFoldDB" id="A0A4V3D8W2"/>
<comment type="caution">
    <text evidence="1">The sequence shown here is derived from an EMBL/GenBank/DDBJ whole genome shotgun (WGS) entry which is preliminary data.</text>
</comment>
<keyword evidence="2" id="KW-1185">Reference proteome</keyword>
<dbReference type="RefSeq" id="WP_133740887.1">
    <property type="nucleotide sequence ID" value="NZ_SNYN01000004.1"/>
</dbReference>
<dbReference type="Gene3D" id="3.10.129.10">
    <property type="entry name" value="Hotdog Thioesterase"/>
    <property type="match status" value="1"/>
</dbReference>
<gene>
    <name evidence="1" type="ORF">EV190_104158</name>
</gene>
<organism evidence="1 2">
    <name type="scientific">Actinorugispora endophytica</name>
    <dbReference type="NCBI Taxonomy" id="1605990"/>
    <lineage>
        <taxon>Bacteria</taxon>
        <taxon>Bacillati</taxon>
        <taxon>Actinomycetota</taxon>
        <taxon>Actinomycetes</taxon>
        <taxon>Streptosporangiales</taxon>
        <taxon>Nocardiopsidaceae</taxon>
        <taxon>Actinorugispora</taxon>
    </lineage>
</organism>
<dbReference type="Proteomes" id="UP000295281">
    <property type="component" value="Unassembled WGS sequence"/>
</dbReference>
<sequence>MPEELTQDALAPLTVAARFNGPPGSANGGYVSGRLAAYVGAPAVRVRLRTPPPLETPMAVRREPDGGVRLELGDTQVAEAGPAPGPGERVEPVAPGLAERAQAGFRGRAGHPFPACFVCGPDRVAGDGLRLFAGPVATDPTGATVACSWTPAPGDTGPETVWAALDCPGGWSSDITGRPMLLGQMTAAVRALPEADHRYVVVGRLLGAQGRKVFTASTLYDADGTELARAEAVWITIATG</sequence>
<evidence type="ECO:0000313" key="1">
    <source>
        <dbReference type="EMBL" id="TDQ53369.1"/>
    </source>
</evidence>
<dbReference type="OrthoDB" id="5495835at2"/>
<accession>A0A4V3D8W2</accession>
<evidence type="ECO:0000313" key="2">
    <source>
        <dbReference type="Proteomes" id="UP000295281"/>
    </source>
</evidence>
<evidence type="ECO:0008006" key="3">
    <source>
        <dbReference type="Google" id="ProtNLM"/>
    </source>
</evidence>
<reference evidence="1 2" key="1">
    <citation type="submission" date="2019-03" db="EMBL/GenBank/DDBJ databases">
        <title>Genomic Encyclopedia of Type Strains, Phase IV (KMG-IV): sequencing the most valuable type-strain genomes for metagenomic binning, comparative biology and taxonomic classification.</title>
        <authorList>
            <person name="Goeker M."/>
        </authorList>
    </citation>
    <scope>NUCLEOTIDE SEQUENCE [LARGE SCALE GENOMIC DNA]</scope>
    <source>
        <strain evidence="1 2">DSM 46770</strain>
    </source>
</reference>
<proteinExistence type="predicted"/>
<dbReference type="SUPFAM" id="SSF54637">
    <property type="entry name" value="Thioesterase/thiol ester dehydrase-isomerase"/>
    <property type="match status" value="1"/>
</dbReference>
<dbReference type="EMBL" id="SNYN01000004">
    <property type="protein sequence ID" value="TDQ53369.1"/>
    <property type="molecule type" value="Genomic_DNA"/>
</dbReference>
<name>A0A4V3D8W2_9ACTN</name>